<dbReference type="InterPro" id="IPR050832">
    <property type="entry name" value="Bact_Acetyltransf"/>
</dbReference>
<dbReference type="CDD" id="cd04301">
    <property type="entry name" value="NAT_SF"/>
    <property type="match status" value="1"/>
</dbReference>
<evidence type="ECO:0000256" key="3">
    <source>
        <dbReference type="SAM" id="MobiDB-lite"/>
    </source>
</evidence>
<dbReference type="Pfam" id="PF00583">
    <property type="entry name" value="Acetyltransf_1"/>
    <property type="match status" value="1"/>
</dbReference>
<dbReference type="InterPro" id="IPR016181">
    <property type="entry name" value="Acyl_CoA_acyltransferase"/>
</dbReference>
<dbReference type="EMBL" id="PZZL01000009">
    <property type="protein sequence ID" value="PTM51818.1"/>
    <property type="molecule type" value="Genomic_DNA"/>
</dbReference>
<sequence>MFQSKEPISSSRNRNRSRNARSLQPAVYARSIVAFTPTPTIIEELMAKARTSIEGLASTEKVLEIFRHNPECISVFARGGYTDDTTGNAMGFLAFLPLTADGHAALFDGRLDTGDPDLQFICRQHERPAAVYHWGVMNGPETAGGIAHVFERMTSAKYRGLPMYCRAANERALQFFLNIGFVQGASFKRHYLKDLMHLPMQAPPVASYDSYVPGAEDSAIGIKVVHDLSELTMVLAMRAAAYIGEQGIPYREDVDGNDLSATHLIGYVGDEPAGCIRIRWFAGFAKVERLAVLPRFRRTRLAFKLVQAAIDLGRAKGYTHFYGHAAADVAPLWERFGFVRRSGEGIRYLTDTTYFEGDLIVSAKPDALTPQSGPAVLIRPEGRWHEPSHLEGRIDT</sequence>
<dbReference type="PANTHER" id="PTHR43877">
    <property type="entry name" value="AMINOALKYLPHOSPHONATE N-ACETYLTRANSFERASE-RELATED-RELATED"/>
    <property type="match status" value="1"/>
</dbReference>
<dbReference type="OrthoDB" id="9796171at2"/>
<dbReference type="PANTHER" id="PTHR43877:SF1">
    <property type="entry name" value="ACETYLTRANSFERASE"/>
    <property type="match status" value="1"/>
</dbReference>
<dbReference type="Gene3D" id="3.40.630.30">
    <property type="match status" value="1"/>
</dbReference>
<protein>
    <submittedName>
        <fullName evidence="5">Putative GNAT family N-acyltransferase</fullName>
    </submittedName>
</protein>
<evidence type="ECO:0000313" key="5">
    <source>
        <dbReference type="EMBL" id="PTM51818.1"/>
    </source>
</evidence>
<dbReference type="SUPFAM" id="SSF55729">
    <property type="entry name" value="Acyl-CoA N-acyltransferases (Nat)"/>
    <property type="match status" value="1"/>
</dbReference>
<dbReference type="InterPro" id="IPR000182">
    <property type="entry name" value="GNAT_dom"/>
</dbReference>
<organism evidence="5 6">
    <name type="scientific">Phreatobacter oligotrophus</name>
    <dbReference type="NCBI Taxonomy" id="1122261"/>
    <lineage>
        <taxon>Bacteria</taxon>
        <taxon>Pseudomonadati</taxon>
        <taxon>Pseudomonadota</taxon>
        <taxon>Alphaproteobacteria</taxon>
        <taxon>Hyphomicrobiales</taxon>
        <taxon>Phreatobacteraceae</taxon>
        <taxon>Phreatobacter</taxon>
    </lineage>
</organism>
<reference evidence="5 6" key="1">
    <citation type="submission" date="2018-04" db="EMBL/GenBank/DDBJ databases">
        <title>Genomic Encyclopedia of Archaeal and Bacterial Type Strains, Phase II (KMG-II): from individual species to whole genera.</title>
        <authorList>
            <person name="Goeker M."/>
        </authorList>
    </citation>
    <scope>NUCLEOTIDE SEQUENCE [LARGE SCALE GENOMIC DNA]</scope>
    <source>
        <strain evidence="5 6">DSM 25521</strain>
    </source>
</reference>
<evidence type="ECO:0000313" key="6">
    <source>
        <dbReference type="Proteomes" id="UP000241808"/>
    </source>
</evidence>
<keyword evidence="1 5" id="KW-0808">Transferase</keyword>
<dbReference type="PROSITE" id="PS51186">
    <property type="entry name" value="GNAT"/>
    <property type="match status" value="1"/>
</dbReference>
<dbReference type="Proteomes" id="UP000241808">
    <property type="component" value="Unassembled WGS sequence"/>
</dbReference>
<gene>
    <name evidence="5" type="ORF">C8P69_109105</name>
</gene>
<dbReference type="AlphaFoldDB" id="A0A2T4YYI5"/>
<comment type="caution">
    <text evidence="5">The sequence shown here is derived from an EMBL/GenBank/DDBJ whole genome shotgun (WGS) entry which is preliminary data.</text>
</comment>
<name>A0A2T4YYI5_9HYPH</name>
<proteinExistence type="predicted"/>
<evidence type="ECO:0000256" key="1">
    <source>
        <dbReference type="ARBA" id="ARBA00022679"/>
    </source>
</evidence>
<evidence type="ECO:0000259" key="4">
    <source>
        <dbReference type="PROSITE" id="PS51186"/>
    </source>
</evidence>
<keyword evidence="2 5" id="KW-0012">Acyltransferase</keyword>
<keyword evidence="6" id="KW-1185">Reference proteome</keyword>
<accession>A0A2T4YYI5</accession>
<feature type="region of interest" description="Disordered" evidence="3">
    <location>
        <begin position="1"/>
        <end position="22"/>
    </location>
</feature>
<evidence type="ECO:0000256" key="2">
    <source>
        <dbReference type="ARBA" id="ARBA00023315"/>
    </source>
</evidence>
<dbReference type="GO" id="GO:0016747">
    <property type="term" value="F:acyltransferase activity, transferring groups other than amino-acyl groups"/>
    <property type="evidence" value="ECO:0007669"/>
    <property type="project" value="InterPro"/>
</dbReference>
<feature type="domain" description="N-acetyltransferase" evidence="4">
    <location>
        <begin position="220"/>
        <end position="360"/>
    </location>
</feature>